<name>A0ABT7UDH4_9FIRM</name>
<feature type="chain" id="PRO_5046430722" description="PepSY domain-containing protein" evidence="1">
    <location>
        <begin position="26"/>
        <end position="94"/>
    </location>
</feature>
<dbReference type="RefSeq" id="WP_289608131.1">
    <property type="nucleotide sequence ID" value="NZ_JAUDCG010000038.1"/>
</dbReference>
<feature type="signal peptide" evidence="1">
    <location>
        <begin position="1"/>
        <end position="25"/>
    </location>
</feature>
<keyword evidence="1" id="KW-0732">Signal</keyword>
<organism evidence="2 3">
    <name type="scientific">Amedibacillus dolichus</name>
    <dbReference type="NCBI Taxonomy" id="31971"/>
    <lineage>
        <taxon>Bacteria</taxon>
        <taxon>Bacillati</taxon>
        <taxon>Bacillota</taxon>
        <taxon>Erysipelotrichia</taxon>
        <taxon>Erysipelotrichales</taxon>
        <taxon>Erysipelotrichaceae</taxon>
        <taxon>Amedibacillus</taxon>
    </lineage>
</organism>
<gene>
    <name evidence="2" type="ORF">QUV96_08545</name>
</gene>
<sequence>MKKNGWSCRLVAVSWVCLSVLGACAQPVVSDGDKGVEAAAPALASEVAYARGAGRISLRIAEGWTYEIQEEADDGTFSIIFWSDEDPAGRMRVS</sequence>
<keyword evidence="3" id="KW-1185">Reference proteome</keyword>
<protein>
    <recommendedName>
        <fullName evidence="4">PepSY domain-containing protein</fullName>
    </recommendedName>
</protein>
<reference evidence="2 3" key="3">
    <citation type="submission" date="2023-06" db="EMBL/GenBank/DDBJ databases">
        <authorList>
            <person name="Zeman M."/>
            <person name="Kubasova T."/>
            <person name="Jahodarova E."/>
            <person name="Nykrynova M."/>
            <person name="Rychlik I."/>
        </authorList>
    </citation>
    <scope>NUCLEOTIDE SEQUENCE [LARGE SCALE GENOMIC DNA]</scope>
    <source>
        <strain evidence="2 3">ET39</strain>
    </source>
</reference>
<reference evidence="3" key="1">
    <citation type="submission" date="2023-06" db="EMBL/GenBank/DDBJ databases">
        <title>Identification and characterization of horizontal gene transfer across gut microbiota members of farm animals based on homology search.</title>
        <authorList>
            <person name="Zeman M."/>
            <person name="Kubasova T."/>
            <person name="Jahodarova E."/>
            <person name="Nykrynova M."/>
            <person name="Rychlik I."/>
        </authorList>
    </citation>
    <scope>NUCLEOTIDE SEQUENCE [LARGE SCALE GENOMIC DNA]</scope>
    <source>
        <strain evidence="3">ET39</strain>
    </source>
</reference>
<comment type="caution">
    <text evidence="2">The sequence shown here is derived from an EMBL/GenBank/DDBJ whole genome shotgun (WGS) entry which is preliminary data.</text>
</comment>
<dbReference type="Proteomes" id="UP001529340">
    <property type="component" value="Unassembled WGS sequence"/>
</dbReference>
<accession>A0ABT7UDH4</accession>
<evidence type="ECO:0008006" key="4">
    <source>
        <dbReference type="Google" id="ProtNLM"/>
    </source>
</evidence>
<dbReference type="EMBL" id="JAUDCG010000038">
    <property type="protein sequence ID" value="MDM8157685.1"/>
    <property type="molecule type" value="Genomic_DNA"/>
</dbReference>
<evidence type="ECO:0000256" key="1">
    <source>
        <dbReference type="SAM" id="SignalP"/>
    </source>
</evidence>
<dbReference type="PROSITE" id="PS51257">
    <property type="entry name" value="PROKAR_LIPOPROTEIN"/>
    <property type="match status" value="1"/>
</dbReference>
<reference evidence="2 3" key="2">
    <citation type="submission" date="2023-06" db="EMBL/GenBank/DDBJ databases">
        <title>Identification and characterization of horizontal gene transfer across gut microbiota members of farm animals based on homology search.</title>
        <authorList>
            <person name="Schwarzerova J."/>
            <person name="Nykrynova M."/>
            <person name="Jureckova K."/>
            <person name="Cejkova D."/>
            <person name="Rychlik I."/>
        </authorList>
    </citation>
    <scope>NUCLEOTIDE SEQUENCE [LARGE SCALE GENOMIC DNA]</scope>
    <source>
        <strain evidence="2 3">ET39</strain>
    </source>
</reference>
<proteinExistence type="predicted"/>
<evidence type="ECO:0000313" key="3">
    <source>
        <dbReference type="Proteomes" id="UP001529340"/>
    </source>
</evidence>
<evidence type="ECO:0000313" key="2">
    <source>
        <dbReference type="EMBL" id="MDM8157685.1"/>
    </source>
</evidence>